<dbReference type="AlphaFoldDB" id="A0AAD1YBE5"/>
<organism evidence="2 3">
    <name type="scientific">Clostridium neonatale</name>
    <dbReference type="NCBI Taxonomy" id="137838"/>
    <lineage>
        <taxon>Bacteria</taxon>
        <taxon>Bacillati</taxon>
        <taxon>Bacillota</taxon>
        <taxon>Clostridia</taxon>
        <taxon>Eubacteriales</taxon>
        <taxon>Clostridiaceae</taxon>
        <taxon>Clostridium</taxon>
    </lineage>
</organism>
<accession>A0AAD1YBE5</accession>
<comment type="caution">
    <text evidence="2">The sequence shown here is derived from an EMBL/GenBank/DDBJ whole genome shotgun (WGS) entry which is preliminary data.</text>
</comment>
<evidence type="ECO:0000259" key="1">
    <source>
        <dbReference type="Pfam" id="PF12728"/>
    </source>
</evidence>
<reference evidence="2" key="1">
    <citation type="submission" date="2022-10" db="EMBL/GenBank/DDBJ databases">
        <authorList>
            <person name="Aires J."/>
            <person name="Mesa V."/>
        </authorList>
    </citation>
    <scope>NUCLEOTIDE SEQUENCE</scope>
    <source>
        <strain evidence="2">Clostridium neonatale JD116</strain>
    </source>
</reference>
<dbReference type="InterPro" id="IPR041657">
    <property type="entry name" value="HTH_17"/>
</dbReference>
<evidence type="ECO:0000313" key="2">
    <source>
        <dbReference type="EMBL" id="CAI3538488.1"/>
    </source>
</evidence>
<dbReference type="RefSeq" id="WP_317049084.1">
    <property type="nucleotide sequence ID" value="NZ_CAMRXC010000022.1"/>
</dbReference>
<evidence type="ECO:0000313" key="3">
    <source>
        <dbReference type="Proteomes" id="UP001189143"/>
    </source>
</evidence>
<proteinExistence type="predicted"/>
<dbReference type="Pfam" id="PF12728">
    <property type="entry name" value="HTH_17"/>
    <property type="match status" value="1"/>
</dbReference>
<feature type="domain" description="Helix-turn-helix" evidence="1">
    <location>
        <begin position="8"/>
        <end position="58"/>
    </location>
</feature>
<protein>
    <recommendedName>
        <fullName evidence="1">Helix-turn-helix domain-containing protein</fullName>
    </recommendedName>
</protein>
<dbReference type="EMBL" id="CAMTCP010000006">
    <property type="protein sequence ID" value="CAI3538488.1"/>
    <property type="molecule type" value="Genomic_DNA"/>
</dbReference>
<name>A0AAD1YBE5_9CLOT</name>
<dbReference type="Proteomes" id="UP001189143">
    <property type="component" value="Unassembled WGS sequence"/>
</dbReference>
<gene>
    <name evidence="2" type="ORF">CNEO2_1050008</name>
</gene>
<sequence length="62" mass="7226">MSKVVKQLLTPAETRERLGIGKNRMYEILANDKTFPAFRIGTTWFINADKLKDWIDAQTNNR</sequence>
<dbReference type="InterPro" id="IPR038148">
    <property type="entry name" value="Tn1545/Tn916_Xis"/>
</dbReference>
<dbReference type="Gene3D" id="3.90.105.50">
    <property type="match status" value="1"/>
</dbReference>